<dbReference type="EMBL" id="AOSK01000136">
    <property type="protein sequence ID" value="EYD71493.1"/>
    <property type="molecule type" value="Genomic_DNA"/>
</dbReference>
<evidence type="ECO:0000313" key="3">
    <source>
        <dbReference type="EMBL" id="EYD71493.1"/>
    </source>
</evidence>
<dbReference type="InterPro" id="IPR052935">
    <property type="entry name" value="Mg2+_PAP"/>
</dbReference>
<evidence type="ECO:0000313" key="4">
    <source>
        <dbReference type="Proteomes" id="UP000019666"/>
    </source>
</evidence>
<protein>
    <recommendedName>
        <fullName evidence="2">Phosphatidate phosphatase APP1 catalytic domain-containing protein</fullName>
    </recommendedName>
</protein>
<dbReference type="Pfam" id="PF09949">
    <property type="entry name" value="APP1_cat"/>
    <property type="match status" value="1"/>
</dbReference>
<name>A0A017HBH9_9RHOB</name>
<evidence type="ECO:0000256" key="1">
    <source>
        <dbReference type="SAM" id="MobiDB-lite"/>
    </source>
</evidence>
<dbReference type="PANTHER" id="PTHR28208:SF3">
    <property type="entry name" value="PHOSPHATIDATE PHOSPHATASE APP1"/>
    <property type="match status" value="1"/>
</dbReference>
<dbReference type="InterPro" id="IPR019236">
    <property type="entry name" value="APP1_cat"/>
</dbReference>
<dbReference type="GO" id="GO:0008195">
    <property type="term" value="F:phosphatidate phosphatase activity"/>
    <property type="evidence" value="ECO:0007669"/>
    <property type="project" value="InterPro"/>
</dbReference>
<dbReference type="Proteomes" id="UP000019666">
    <property type="component" value="Unassembled WGS sequence"/>
</dbReference>
<keyword evidence="4" id="KW-1185">Reference proteome</keyword>
<feature type="domain" description="Phosphatidate phosphatase APP1 catalytic" evidence="2">
    <location>
        <begin position="120"/>
        <end position="275"/>
    </location>
</feature>
<dbReference type="HOGENOM" id="CLU_038931_1_1_5"/>
<feature type="region of interest" description="Disordered" evidence="1">
    <location>
        <begin position="361"/>
        <end position="410"/>
    </location>
</feature>
<organism evidence="3 4">
    <name type="scientific">Rubellimicrobium mesophilum DSM 19309</name>
    <dbReference type="NCBI Taxonomy" id="442562"/>
    <lineage>
        <taxon>Bacteria</taxon>
        <taxon>Pseudomonadati</taxon>
        <taxon>Pseudomonadota</taxon>
        <taxon>Alphaproteobacteria</taxon>
        <taxon>Rhodobacterales</taxon>
        <taxon>Roseobacteraceae</taxon>
        <taxon>Rubellimicrobium</taxon>
    </lineage>
</organism>
<dbReference type="AlphaFoldDB" id="A0A017HBH9"/>
<proteinExistence type="predicted"/>
<feature type="compositionally biased region" description="Basic and acidic residues" evidence="1">
    <location>
        <begin position="394"/>
        <end position="410"/>
    </location>
</feature>
<sequence length="410" mass="44895">MVLAPYRGYGSRSEVFLIGRVFRQSQADPAREHGLRSELRDVGRRLSRHSVAGATVTAHFYGTTVKVVTDPDGYFRVHLRPEAAPSPDLTWHAMDLVLEGPTPVEAQGQIYIPPSAARFVVISDIDDTIMLTGVANKLGMLWRLFVADAQSRVAFPGVAALYRALHAGHSGNESNPMLYVSRAPWGIYEVLEEFFRLHGIPVGPVLFLREWGVSWKSPLPRKAVDHKQELIRNMLELYKDLPFVLIGDSGQHDPEVYRQLVNEHPGRVRAVYIRNVSRDRHRIAQIEELAAAVVTAGSSLVLAADSVAMAEHAEGVGLVAPGTVGAVADERVAQDELAARTETREVKRGTPEQTAAAVEGGHLQDMLASGPEDAPPSVVVEPKEPRAADPQGLGDEKPELQDIGARHERQ</sequence>
<dbReference type="PANTHER" id="PTHR28208">
    <property type="entry name" value="PHOSPHATIDATE PHOSPHATASE APP1"/>
    <property type="match status" value="1"/>
</dbReference>
<evidence type="ECO:0000259" key="2">
    <source>
        <dbReference type="Pfam" id="PF09949"/>
    </source>
</evidence>
<comment type="caution">
    <text evidence="3">The sequence shown here is derived from an EMBL/GenBank/DDBJ whole genome shotgun (WGS) entry which is preliminary data.</text>
</comment>
<accession>A0A017HBH9</accession>
<dbReference type="PATRIC" id="fig|442562.3.peg.4816"/>
<dbReference type="STRING" id="442562.Rumeso_04894"/>
<gene>
    <name evidence="3" type="ORF">Rumeso_04894</name>
</gene>
<reference evidence="3 4" key="1">
    <citation type="submission" date="2013-02" db="EMBL/GenBank/DDBJ databases">
        <authorList>
            <person name="Fiebig A."/>
            <person name="Goeker M."/>
            <person name="Klenk H.-P.P."/>
        </authorList>
    </citation>
    <scope>NUCLEOTIDE SEQUENCE [LARGE SCALE GENOMIC DNA]</scope>
    <source>
        <strain evidence="3 4">DSM 19309</strain>
    </source>
</reference>